<feature type="compositionally biased region" description="Basic residues" evidence="1">
    <location>
        <begin position="161"/>
        <end position="171"/>
    </location>
</feature>
<keyword evidence="3" id="KW-1185">Reference proteome</keyword>
<dbReference type="RefSeq" id="XP_001744119.1">
    <property type="nucleotide sequence ID" value="XM_001744067.1"/>
</dbReference>
<sequence length="183" mass="20095">MLPMTGCALPEPSVVRPRSLGEPSRPHVPSVFGYRSLGRRHLDSASSICSSTSSLNSSGSEDDLTFAAWDTSLREKDDVFQLPNLRLNTMAPDFHPTAVAQGSTTLIRPNPVVASAPIAVGLLEHLPADAELTSSEIKHALPSWMCVEVCDIKFKKTRRGCRGHRKNRRRHQPGEDNDETLDL</sequence>
<feature type="region of interest" description="Disordered" evidence="1">
    <location>
        <begin position="1"/>
        <end position="27"/>
    </location>
</feature>
<evidence type="ECO:0000256" key="1">
    <source>
        <dbReference type="SAM" id="MobiDB-lite"/>
    </source>
</evidence>
<proteinExistence type="predicted"/>
<dbReference type="KEGG" id="mbr:MONBRDRAFT_23867"/>
<evidence type="ECO:0000313" key="2">
    <source>
        <dbReference type="EMBL" id="EDQ90822.1"/>
    </source>
</evidence>
<name>A9UV29_MONBE</name>
<dbReference type="Proteomes" id="UP000001357">
    <property type="component" value="Unassembled WGS sequence"/>
</dbReference>
<organism evidence="2 3">
    <name type="scientific">Monosiga brevicollis</name>
    <name type="common">Choanoflagellate</name>
    <dbReference type="NCBI Taxonomy" id="81824"/>
    <lineage>
        <taxon>Eukaryota</taxon>
        <taxon>Choanoflagellata</taxon>
        <taxon>Craspedida</taxon>
        <taxon>Salpingoecidae</taxon>
        <taxon>Monosiga</taxon>
    </lineage>
</organism>
<dbReference type="InParanoid" id="A9UV29"/>
<evidence type="ECO:0000313" key="3">
    <source>
        <dbReference type="Proteomes" id="UP000001357"/>
    </source>
</evidence>
<dbReference type="GeneID" id="5889653"/>
<dbReference type="AlphaFoldDB" id="A9UV29"/>
<accession>A9UV29</accession>
<gene>
    <name evidence="2" type="ORF">MONBRDRAFT_23867</name>
</gene>
<reference evidence="2 3" key="1">
    <citation type="journal article" date="2008" name="Nature">
        <title>The genome of the choanoflagellate Monosiga brevicollis and the origin of metazoans.</title>
        <authorList>
            <consortium name="JGI Sequencing"/>
            <person name="King N."/>
            <person name="Westbrook M.J."/>
            <person name="Young S.L."/>
            <person name="Kuo A."/>
            <person name="Abedin M."/>
            <person name="Chapman J."/>
            <person name="Fairclough S."/>
            <person name="Hellsten U."/>
            <person name="Isogai Y."/>
            <person name="Letunic I."/>
            <person name="Marr M."/>
            <person name="Pincus D."/>
            <person name="Putnam N."/>
            <person name="Rokas A."/>
            <person name="Wright K.J."/>
            <person name="Zuzow R."/>
            <person name="Dirks W."/>
            <person name="Good M."/>
            <person name="Goodstein D."/>
            <person name="Lemons D."/>
            <person name="Li W."/>
            <person name="Lyons J.B."/>
            <person name="Morris A."/>
            <person name="Nichols S."/>
            <person name="Richter D.J."/>
            <person name="Salamov A."/>
            <person name="Bork P."/>
            <person name="Lim W.A."/>
            <person name="Manning G."/>
            <person name="Miller W.T."/>
            <person name="McGinnis W."/>
            <person name="Shapiro H."/>
            <person name="Tjian R."/>
            <person name="Grigoriev I.V."/>
            <person name="Rokhsar D."/>
        </authorList>
    </citation>
    <scope>NUCLEOTIDE SEQUENCE [LARGE SCALE GENOMIC DNA]</scope>
    <source>
        <strain evidence="3">MX1 / ATCC 50154</strain>
    </source>
</reference>
<dbReference type="EMBL" id="CH991546">
    <property type="protein sequence ID" value="EDQ90822.1"/>
    <property type="molecule type" value="Genomic_DNA"/>
</dbReference>
<protein>
    <submittedName>
        <fullName evidence="2">Uncharacterized protein</fullName>
    </submittedName>
</protein>
<feature type="region of interest" description="Disordered" evidence="1">
    <location>
        <begin position="161"/>
        <end position="183"/>
    </location>
</feature>